<keyword evidence="4" id="KW-0539">Nucleus</keyword>
<dbReference type="PROSITE" id="PS50888">
    <property type="entry name" value="BHLH"/>
    <property type="match status" value="1"/>
</dbReference>
<dbReference type="SUPFAM" id="SSF47459">
    <property type="entry name" value="HLH, helix-loop-helix DNA-binding domain"/>
    <property type="match status" value="1"/>
</dbReference>
<evidence type="ECO:0000259" key="5">
    <source>
        <dbReference type="PROSITE" id="PS50888"/>
    </source>
</evidence>
<evidence type="ECO:0000256" key="4">
    <source>
        <dbReference type="ARBA" id="ARBA00023242"/>
    </source>
</evidence>
<name>A0A0K0PQL1_LEPDE</name>
<comment type="subcellular location">
    <subcellularLocation>
        <location evidence="1">Nucleus</location>
    </subcellularLocation>
</comment>
<dbReference type="EMBL" id="KP641323">
    <property type="protein sequence ID" value="AKQ48965.1"/>
    <property type="molecule type" value="mRNA"/>
</dbReference>
<evidence type="ECO:0000256" key="2">
    <source>
        <dbReference type="ARBA" id="ARBA00023015"/>
    </source>
</evidence>
<proteinExistence type="evidence at transcript level"/>
<dbReference type="InterPro" id="IPR036638">
    <property type="entry name" value="HLH_DNA-bd_sf"/>
</dbReference>
<dbReference type="InterPro" id="IPR050370">
    <property type="entry name" value="HES_HEY"/>
</dbReference>
<dbReference type="GO" id="GO:0005634">
    <property type="term" value="C:nucleus"/>
    <property type="evidence" value="ECO:0007669"/>
    <property type="project" value="UniProtKB-SubCell"/>
</dbReference>
<dbReference type="InterPro" id="IPR011598">
    <property type="entry name" value="bHLH_dom"/>
</dbReference>
<dbReference type="PANTHER" id="PTHR10985">
    <property type="entry name" value="BASIC HELIX-LOOP-HELIX TRANSCRIPTION FACTOR, HES-RELATED"/>
    <property type="match status" value="1"/>
</dbReference>
<keyword evidence="2" id="KW-0805">Transcription regulation</keyword>
<reference evidence="6" key="1">
    <citation type="submission" date="2015-01" db="EMBL/GenBank/DDBJ databases">
        <title>Establishment of an Ehrlichia FRET-qPCR to investigate the prevalence of ehrlichiosis in ruminants from five Caribbean islands.</title>
        <authorList>
            <person name="Zhang J."/>
        </authorList>
    </citation>
    <scope>NUCLEOTIDE SEQUENCE</scope>
</reference>
<dbReference type="Gene3D" id="4.10.280.10">
    <property type="entry name" value="Helix-loop-helix DNA-binding domain"/>
    <property type="match status" value="1"/>
</dbReference>
<evidence type="ECO:0000313" key="6">
    <source>
        <dbReference type="EMBL" id="AKQ48965.1"/>
    </source>
</evidence>
<accession>A0A0K0PQL1</accession>
<evidence type="ECO:0000256" key="3">
    <source>
        <dbReference type="ARBA" id="ARBA00023163"/>
    </source>
</evidence>
<protein>
    <submittedName>
        <fullName evidence="6">Putative transcription factor HES-2a-like protein</fullName>
    </submittedName>
</protein>
<dbReference type="GO" id="GO:0046983">
    <property type="term" value="F:protein dimerization activity"/>
    <property type="evidence" value="ECO:0007669"/>
    <property type="project" value="InterPro"/>
</dbReference>
<dbReference type="SMART" id="SM00353">
    <property type="entry name" value="HLH"/>
    <property type="match status" value="1"/>
</dbReference>
<evidence type="ECO:0000256" key="1">
    <source>
        <dbReference type="ARBA" id="ARBA00004123"/>
    </source>
</evidence>
<sequence length="140" mass="16128">MIHAVFTENFSDDRKFRKPLMEKKRRARINKCLDDLRMILTKCDPENVKRKNAKLEKADILELTVKYLERVMITRGEPITNSCRNWKPSYYYPLEMIPSSGVNSKSIVGSGSHFSYGTSTSGVSSNCATSCGNEIWRPWR</sequence>
<dbReference type="Pfam" id="PF00010">
    <property type="entry name" value="HLH"/>
    <property type="match status" value="1"/>
</dbReference>
<dbReference type="CDD" id="cd11410">
    <property type="entry name" value="bHLH_O_HES"/>
    <property type="match status" value="1"/>
</dbReference>
<organism evidence="6">
    <name type="scientific">Leptinotarsa decemlineata</name>
    <name type="common">Colorado potato beetle</name>
    <name type="synonym">Doryphora decemlineata</name>
    <dbReference type="NCBI Taxonomy" id="7539"/>
    <lineage>
        <taxon>Eukaryota</taxon>
        <taxon>Metazoa</taxon>
        <taxon>Ecdysozoa</taxon>
        <taxon>Arthropoda</taxon>
        <taxon>Hexapoda</taxon>
        <taxon>Insecta</taxon>
        <taxon>Pterygota</taxon>
        <taxon>Neoptera</taxon>
        <taxon>Endopterygota</taxon>
        <taxon>Coleoptera</taxon>
        <taxon>Polyphaga</taxon>
        <taxon>Cucujiformia</taxon>
        <taxon>Chrysomeloidea</taxon>
        <taxon>Chrysomelidae</taxon>
        <taxon>Chrysomelinae</taxon>
        <taxon>Doryphorini</taxon>
        <taxon>Leptinotarsa</taxon>
    </lineage>
</organism>
<keyword evidence="3" id="KW-0804">Transcription</keyword>
<feature type="domain" description="BHLH" evidence="5">
    <location>
        <begin position="13"/>
        <end position="71"/>
    </location>
</feature>
<dbReference type="AlphaFoldDB" id="A0A0K0PQL1"/>